<feature type="non-terminal residue" evidence="1">
    <location>
        <position position="85"/>
    </location>
</feature>
<protein>
    <submittedName>
        <fullName evidence="1">Uncharacterized protein</fullName>
    </submittedName>
</protein>
<name>A0ABN8IXZ8_9NEOP</name>
<dbReference type="Proteomes" id="UP000837857">
    <property type="component" value="Chromosome 6"/>
</dbReference>
<reference evidence="1" key="1">
    <citation type="submission" date="2022-03" db="EMBL/GenBank/DDBJ databases">
        <authorList>
            <person name="Martin H S."/>
        </authorList>
    </citation>
    <scope>NUCLEOTIDE SEQUENCE</scope>
</reference>
<evidence type="ECO:0000313" key="2">
    <source>
        <dbReference type="Proteomes" id="UP000837857"/>
    </source>
</evidence>
<sequence length="85" mass="9563">MTRGVIRFEILPFITLEYHTSPRKWAGGVLTQTSSVGAFTELVELLMASVGRERQRGAASYCINCVSVISQFRIQTDLFDSYKLT</sequence>
<organism evidence="1 2">
    <name type="scientific">Iphiclides podalirius</name>
    <name type="common">scarce swallowtail</name>
    <dbReference type="NCBI Taxonomy" id="110791"/>
    <lineage>
        <taxon>Eukaryota</taxon>
        <taxon>Metazoa</taxon>
        <taxon>Ecdysozoa</taxon>
        <taxon>Arthropoda</taxon>
        <taxon>Hexapoda</taxon>
        <taxon>Insecta</taxon>
        <taxon>Pterygota</taxon>
        <taxon>Neoptera</taxon>
        <taxon>Endopterygota</taxon>
        <taxon>Lepidoptera</taxon>
        <taxon>Glossata</taxon>
        <taxon>Ditrysia</taxon>
        <taxon>Papilionoidea</taxon>
        <taxon>Papilionidae</taxon>
        <taxon>Papilioninae</taxon>
        <taxon>Iphiclides</taxon>
    </lineage>
</organism>
<keyword evidence="2" id="KW-1185">Reference proteome</keyword>
<accession>A0ABN8IXZ8</accession>
<proteinExistence type="predicted"/>
<gene>
    <name evidence="1" type="ORF">IPOD504_LOCUS14949</name>
</gene>
<dbReference type="EMBL" id="OW152818">
    <property type="protein sequence ID" value="CAH2071022.1"/>
    <property type="molecule type" value="Genomic_DNA"/>
</dbReference>
<evidence type="ECO:0000313" key="1">
    <source>
        <dbReference type="EMBL" id="CAH2071022.1"/>
    </source>
</evidence>